<keyword evidence="2" id="KW-1185">Reference proteome</keyword>
<evidence type="ECO:0000313" key="2">
    <source>
        <dbReference type="Proteomes" id="UP001302274"/>
    </source>
</evidence>
<proteinExistence type="predicted"/>
<evidence type="ECO:0000313" key="1">
    <source>
        <dbReference type="EMBL" id="MEA9357395.1"/>
    </source>
</evidence>
<dbReference type="SUPFAM" id="SSF117396">
    <property type="entry name" value="TM1631-like"/>
    <property type="match status" value="1"/>
</dbReference>
<dbReference type="Pfam" id="PF01904">
    <property type="entry name" value="DUF72"/>
    <property type="match status" value="1"/>
</dbReference>
<dbReference type="Proteomes" id="UP001302274">
    <property type="component" value="Unassembled WGS sequence"/>
</dbReference>
<dbReference type="PANTHER" id="PTHR30348">
    <property type="entry name" value="UNCHARACTERIZED PROTEIN YECE"/>
    <property type="match status" value="1"/>
</dbReference>
<protein>
    <submittedName>
        <fullName evidence="1">DUF72 domain-containing protein</fullName>
    </submittedName>
</protein>
<dbReference type="EMBL" id="JAYGJQ010000002">
    <property type="protein sequence ID" value="MEA9357395.1"/>
    <property type="molecule type" value="Genomic_DNA"/>
</dbReference>
<dbReference type="InterPro" id="IPR036520">
    <property type="entry name" value="UPF0759_sf"/>
</dbReference>
<dbReference type="Gene3D" id="3.20.20.410">
    <property type="entry name" value="Protein of unknown function UPF0759"/>
    <property type="match status" value="1"/>
</dbReference>
<organism evidence="1 2">
    <name type="scientific">Bacteriovorax antarcticus</name>
    <dbReference type="NCBI Taxonomy" id="3088717"/>
    <lineage>
        <taxon>Bacteria</taxon>
        <taxon>Pseudomonadati</taxon>
        <taxon>Bdellovibrionota</taxon>
        <taxon>Bacteriovoracia</taxon>
        <taxon>Bacteriovoracales</taxon>
        <taxon>Bacteriovoracaceae</taxon>
        <taxon>Bacteriovorax</taxon>
    </lineage>
</organism>
<gene>
    <name evidence="1" type="ORF">SHI21_14305</name>
</gene>
<comment type="caution">
    <text evidence="1">The sequence shown here is derived from an EMBL/GenBank/DDBJ whole genome shotgun (WGS) entry which is preliminary data.</text>
</comment>
<name>A0ABU5VZF1_9BACT</name>
<sequence length="252" mass="29459">MIYTGTAAWSIPKIAAEHFPIEGSQLERYSLRLNAVEINSSFYKDHKAKSYKRWADSTPDNFRFSVKLHKRFTHECNLEIEEVDLMENLKDISALGEKWGVLLLQFPKSQDFDLDHMKIFYRTIRKVFKGPVALEARNLSWMSAESVSLMKQYHISKVIADPEQCPGEVEGEIKYYRLHGSPEIYKSNYEDDNLNNLYEEMNHATTDVWCIFDNTTFGYATNNAVTIRDMGGNYERYQRNHDGRSEYLHTIN</sequence>
<reference evidence="1 2" key="1">
    <citation type="submission" date="2023-11" db="EMBL/GenBank/DDBJ databases">
        <title>A Novel Polar Bacteriovorax (B. antarcticus) Isolated from the Biocrust in Antarctica.</title>
        <authorList>
            <person name="Mun W."/>
            <person name="Choi S.Y."/>
            <person name="Mitchell R.J."/>
        </authorList>
    </citation>
    <scope>NUCLEOTIDE SEQUENCE [LARGE SCALE GENOMIC DNA]</scope>
    <source>
        <strain evidence="1 2">PP10</strain>
    </source>
</reference>
<dbReference type="PANTHER" id="PTHR30348:SF14">
    <property type="entry name" value="BLR8050 PROTEIN"/>
    <property type="match status" value="1"/>
</dbReference>
<dbReference type="InterPro" id="IPR002763">
    <property type="entry name" value="DUF72"/>
</dbReference>
<accession>A0ABU5VZF1</accession>
<dbReference type="RefSeq" id="WP_323577394.1">
    <property type="nucleotide sequence ID" value="NZ_JAYGJQ010000002.1"/>
</dbReference>